<evidence type="ECO:0000259" key="5">
    <source>
        <dbReference type="Pfam" id="PF13847"/>
    </source>
</evidence>
<dbReference type="InterPro" id="IPR050320">
    <property type="entry name" value="N5-glutamine_MTase"/>
</dbReference>
<comment type="caution">
    <text evidence="4">Lacks conserved residue(s) required for the propagation of feature annotation.</text>
</comment>
<evidence type="ECO:0000256" key="2">
    <source>
        <dbReference type="ARBA" id="ARBA00022679"/>
    </source>
</evidence>
<evidence type="ECO:0000313" key="8">
    <source>
        <dbReference type="Proteomes" id="UP000253034"/>
    </source>
</evidence>
<proteinExistence type="inferred from homology"/>
<comment type="caution">
    <text evidence="7">The sequence shown here is derived from an EMBL/GenBank/DDBJ whole genome shotgun (WGS) entry which is preliminary data.</text>
</comment>
<evidence type="ECO:0000256" key="4">
    <source>
        <dbReference type="HAMAP-Rule" id="MF_02126"/>
    </source>
</evidence>
<reference evidence="7 8" key="1">
    <citation type="submission" date="2018-07" db="EMBL/GenBank/DDBJ databases">
        <title>Genomic Encyclopedia of Type Strains, Phase IV (KMG-IV): sequencing the most valuable type-strain genomes for metagenomic binning, comparative biology and taxonomic classification.</title>
        <authorList>
            <person name="Goeker M."/>
        </authorList>
    </citation>
    <scope>NUCLEOTIDE SEQUENCE [LARGE SCALE GENOMIC DNA]</scope>
    <source>
        <strain evidence="7 8">DSM 27016</strain>
    </source>
</reference>
<dbReference type="Pfam" id="PF13847">
    <property type="entry name" value="Methyltransf_31"/>
    <property type="match status" value="1"/>
</dbReference>
<dbReference type="NCBIfam" id="TIGR03534">
    <property type="entry name" value="RF_mod_PrmC"/>
    <property type="match status" value="1"/>
</dbReference>
<dbReference type="PANTHER" id="PTHR18895:SF74">
    <property type="entry name" value="MTRF1L RELEASE FACTOR GLUTAMINE METHYLTRANSFERASE"/>
    <property type="match status" value="1"/>
</dbReference>
<evidence type="ECO:0000256" key="3">
    <source>
        <dbReference type="ARBA" id="ARBA00022691"/>
    </source>
</evidence>
<feature type="domain" description="Release factor glutamine methyltransferase N-terminal" evidence="6">
    <location>
        <begin position="5"/>
        <end position="75"/>
    </location>
</feature>
<feature type="domain" description="Methyltransferase" evidence="5">
    <location>
        <begin position="112"/>
        <end position="264"/>
    </location>
</feature>
<dbReference type="GO" id="GO:0102559">
    <property type="term" value="F:peptide chain release factor N(5)-glutamine methyltransferase activity"/>
    <property type="evidence" value="ECO:0007669"/>
    <property type="project" value="UniProtKB-EC"/>
</dbReference>
<evidence type="ECO:0000313" key="7">
    <source>
        <dbReference type="EMBL" id="RCX12351.1"/>
    </source>
</evidence>
<keyword evidence="2 4" id="KW-0808">Transferase</keyword>
<gene>
    <name evidence="4" type="primary">prmC</name>
    <name evidence="7" type="ORF">DFR58_12240</name>
</gene>
<dbReference type="InterPro" id="IPR029063">
    <property type="entry name" value="SAM-dependent_MTases_sf"/>
</dbReference>
<dbReference type="Gene3D" id="1.10.8.10">
    <property type="entry name" value="DNA helicase RuvA subunit, C-terminal domain"/>
    <property type="match status" value="1"/>
</dbReference>
<name>A0A369ASY7_9FIRM</name>
<feature type="binding site" evidence="4">
    <location>
        <position position="144"/>
    </location>
    <ligand>
        <name>S-adenosyl-L-methionine</name>
        <dbReference type="ChEBI" id="CHEBI:59789"/>
    </ligand>
</feature>
<dbReference type="SUPFAM" id="SSF53335">
    <property type="entry name" value="S-adenosyl-L-methionine-dependent methyltransferases"/>
    <property type="match status" value="1"/>
</dbReference>
<evidence type="ECO:0000259" key="6">
    <source>
        <dbReference type="Pfam" id="PF17827"/>
    </source>
</evidence>
<dbReference type="PANTHER" id="PTHR18895">
    <property type="entry name" value="HEMK METHYLTRANSFERASE"/>
    <property type="match status" value="1"/>
</dbReference>
<dbReference type="InterPro" id="IPR025714">
    <property type="entry name" value="Methyltranfer_dom"/>
</dbReference>
<feature type="binding site" evidence="4">
    <location>
        <begin position="193"/>
        <end position="196"/>
    </location>
    <ligand>
        <name>substrate</name>
    </ligand>
</feature>
<dbReference type="GO" id="GO:0032259">
    <property type="term" value="P:methylation"/>
    <property type="evidence" value="ECO:0007669"/>
    <property type="project" value="UniProtKB-KW"/>
</dbReference>
<dbReference type="InterPro" id="IPR019874">
    <property type="entry name" value="RF_methyltr_PrmC"/>
</dbReference>
<keyword evidence="3 4" id="KW-0949">S-adenosyl-L-methionine</keyword>
<dbReference type="AlphaFoldDB" id="A0A369ASY7"/>
<dbReference type="NCBIfam" id="TIGR00536">
    <property type="entry name" value="hemK_fam"/>
    <property type="match status" value="1"/>
</dbReference>
<protein>
    <recommendedName>
        <fullName evidence="4">Release factor glutamine methyltransferase</fullName>
        <shortName evidence="4">RF MTase</shortName>
        <ecNumber evidence="4">2.1.1.297</ecNumber>
    </recommendedName>
    <alternativeName>
        <fullName evidence="4">N5-glutamine methyltransferase PrmC</fullName>
    </alternativeName>
    <alternativeName>
        <fullName evidence="4">Protein-(glutamine-N5) MTase PrmC</fullName>
    </alternativeName>
    <alternativeName>
        <fullName evidence="4">Protein-glutamine N-methyltransferase PrmC</fullName>
    </alternativeName>
</protein>
<dbReference type="InterPro" id="IPR040758">
    <property type="entry name" value="PrmC_N"/>
</dbReference>
<dbReference type="HAMAP" id="MF_02126">
    <property type="entry name" value="RF_methyltr_PrmC"/>
    <property type="match status" value="1"/>
</dbReference>
<organism evidence="7 8">
    <name type="scientific">Anaerobacterium chartisolvens</name>
    <dbReference type="NCBI Taxonomy" id="1297424"/>
    <lineage>
        <taxon>Bacteria</taxon>
        <taxon>Bacillati</taxon>
        <taxon>Bacillota</taxon>
        <taxon>Clostridia</taxon>
        <taxon>Eubacteriales</taxon>
        <taxon>Oscillospiraceae</taxon>
        <taxon>Anaerobacterium</taxon>
    </lineage>
</organism>
<dbReference type="PROSITE" id="PS00092">
    <property type="entry name" value="N6_MTASE"/>
    <property type="match status" value="1"/>
</dbReference>
<dbReference type="Pfam" id="PF17827">
    <property type="entry name" value="PrmC_N"/>
    <property type="match status" value="1"/>
</dbReference>
<dbReference type="EC" id="2.1.1.297" evidence="4"/>
<feature type="binding site" evidence="4">
    <location>
        <position position="193"/>
    </location>
    <ligand>
        <name>S-adenosyl-L-methionine</name>
        <dbReference type="ChEBI" id="CHEBI:59789"/>
    </ligand>
</feature>
<dbReference type="GO" id="GO:0003676">
    <property type="term" value="F:nucleic acid binding"/>
    <property type="evidence" value="ECO:0007669"/>
    <property type="project" value="InterPro"/>
</dbReference>
<dbReference type="Gene3D" id="3.40.50.150">
    <property type="entry name" value="Vaccinia Virus protein VP39"/>
    <property type="match status" value="1"/>
</dbReference>
<comment type="function">
    <text evidence="4">Methylates the class 1 translation termination release factors RF1/PrfA and RF2/PrfB on the glutamine residue of the universally conserved GGQ motif.</text>
</comment>
<accession>A0A369ASY7</accession>
<comment type="catalytic activity">
    <reaction evidence="4">
        <text>L-glutaminyl-[peptide chain release factor] + S-adenosyl-L-methionine = N(5)-methyl-L-glutaminyl-[peptide chain release factor] + S-adenosyl-L-homocysteine + H(+)</text>
        <dbReference type="Rhea" id="RHEA:42896"/>
        <dbReference type="Rhea" id="RHEA-COMP:10271"/>
        <dbReference type="Rhea" id="RHEA-COMP:10272"/>
        <dbReference type="ChEBI" id="CHEBI:15378"/>
        <dbReference type="ChEBI" id="CHEBI:30011"/>
        <dbReference type="ChEBI" id="CHEBI:57856"/>
        <dbReference type="ChEBI" id="CHEBI:59789"/>
        <dbReference type="ChEBI" id="CHEBI:61891"/>
        <dbReference type="EC" id="2.1.1.297"/>
    </reaction>
</comment>
<dbReference type="OrthoDB" id="9800643at2"/>
<dbReference type="InterPro" id="IPR004556">
    <property type="entry name" value="HemK-like"/>
</dbReference>
<dbReference type="InterPro" id="IPR002052">
    <property type="entry name" value="DNA_methylase_N6_adenine_CS"/>
</dbReference>
<sequence>MNVQDALTKGIQILKAAHIEAPAVEAGVILCDVIGCDKSFLYVHGDAIVAREDAERYFDKIELRAKGMPVQYITGRQEFMSLGFTVGPKVLIPRQDTEILVEEVTRYSKGLKAGVRILDIGTGSGCIAVSLAYYIRDAFVVAVDISCEALEIAAHNARLSGVDSSISFIHSDLFGSLCAPAGDKELFDIIVSNPPYISLHEMKGLQAEVRDYEPASALYGGADGLDFYRKIITEACGFLKADGLLAFEVGYGQAEEVEKMMKNNYYDICIIKDLSGINRVVTGKARTNC</sequence>
<comment type="similarity">
    <text evidence="4">Belongs to the protein N5-glutamine methyltransferase family. PrmC subfamily.</text>
</comment>
<keyword evidence="8" id="KW-1185">Reference proteome</keyword>
<keyword evidence="1 4" id="KW-0489">Methyltransferase</keyword>
<dbReference type="RefSeq" id="WP_114298970.1">
    <property type="nucleotide sequence ID" value="NZ_QPJT01000022.1"/>
</dbReference>
<dbReference type="EMBL" id="QPJT01000022">
    <property type="protein sequence ID" value="RCX12351.1"/>
    <property type="molecule type" value="Genomic_DNA"/>
</dbReference>
<dbReference type="CDD" id="cd02440">
    <property type="entry name" value="AdoMet_MTases"/>
    <property type="match status" value="1"/>
</dbReference>
<evidence type="ECO:0000256" key="1">
    <source>
        <dbReference type="ARBA" id="ARBA00022603"/>
    </source>
</evidence>
<dbReference type="Proteomes" id="UP000253034">
    <property type="component" value="Unassembled WGS sequence"/>
</dbReference>
<feature type="binding site" evidence="4">
    <location>
        <begin position="121"/>
        <end position="125"/>
    </location>
    <ligand>
        <name>S-adenosyl-L-methionine</name>
        <dbReference type="ChEBI" id="CHEBI:59789"/>
    </ligand>
</feature>